<organism evidence="1 2">
    <name type="scientific">Flavobacterium faecale</name>
    <dbReference type="NCBI Taxonomy" id="1355330"/>
    <lineage>
        <taxon>Bacteria</taxon>
        <taxon>Pseudomonadati</taxon>
        <taxon>Bacteroidota</taxon>
        <taxon>Flavobacteriia</taxon>
        <taxon>Flavobacteriales</taxon>
        <taxon>Flavobacteriaceae</taxon>
        <taxon>Flavobacterium</taxon>
    </lineage>
</organism>
<protein>
    <submittedName>
        <fullName evidence="1">Uncharacterized protein</fullName>
    </submittedName>
</protein>
<dbReference type="Proteomes" id="UP000244527">
    <property type="component" value="Chromosome"/>
</dbReference>
<sequence>MSIEKYNLAYDFIEKTTLNIKGGYGGLKFLFDKFISDMKELKCVINHTNFHDFIDGKEVLIGTPENYSKSGSPYNFETFYERMFKFECTGSGYISNNNNILEYIVANFATLFSKNDLGKKEKKTVLKQFLLILVTHIKESDNCTEIENPKLYPKLIYLKNGYIKTYNTIFDLYGGYLKGFDKVDFNNKMQISVNLAEENSKELKKSNSRIFINDSAFTFFELVKEKLCINERTILADYSFIFRKMSEDKLIHKAVKELEFREFLVDDYEISLDKLKVFNRYNSKSEILYNSLKS</sequence>
<evidence type="ECO:0000313" key="2">
    <source>
        <dbReference type="Proteomes" id="UP000244527"/>
    </source>
</evidence>
<dbReference type="KEGG" id="ffa:FFWV33_02320"/>
<dbReference type="EMBL" id="CP020918">
    <property type="protein sequence ID" value="AWG20445.1"/>
    <property type="molecule type" value="Genomic_DNA"/>
</dbReference>
<keyword evidence="2" id="KW-1185">Reference proteome</keyword>
<dbReference type="OrthoDB" id="9801204at2"/>
<dbReference type="RefSeq" id="WP_108739407.1">
    <property type="nucleotide sequence ID" value="NZ_CP020918.1"/>
</dbReference>
<reference evidence="1 2" key="1">
    <citation type="submission" date="2017-04" db="EMBL/GenBank/DDBJ databases">
        <title>Compelte genome sequence of WV33.</title>
        <authorList>
            <person name="Lee P.C."/>
        </authorList>
    </citation>
    <scope>NUCLEOTIDE SEQUENCE [LARGE SCALE GENOMIC DNA]</scope>
    <source>
        <strain evidence="1 2">WV33</strain>
    </source>
</reference>
<proteinExistence type="predicted"/>
<name>A0A2S1L9N5_9FLAO</name>
<evidence type="ECO:0000313" key="1">
    <source>
        <dbReference type="EMBL" id="AWG20445.1"/>
    </source>
</evidence>
<gene>
    <name evidence="1" type="ORF">FFWV33_02320</name>
</gene>
<dbReference type="AlphaFoldDB" id="A0A2S1L9N5"/>
<accession>A0A2S1L9N5</accession>